<keyword evidence="8" id="KW-1185">Reference proteome</keyword>
<dbReference type="PROSITE" id="PS51900">
    <property type="entry name" value="CB"/>
    <property type="match status" value="1"/>
</dbReference>
<dbReference type="InterPro" id="IPR044068">
    <property type="entry name" value="CB"/>
</dbReference>
<evidence type="ECO:0000313" key="7">
    <source>
        <dbReference type="EMBL" id="MBG0741847.1"/>
    </source>
</evidence>
<evidence type="ECO:0000256" key="4">
    <source>
        <dbReference type="PROSITE-ProRule" id="PRU01248"/>
    </source>
</evidence>
<dbReference type="AlphaFoldDB" id="A0A931CNJ1"/>
<feature type="domain" description="Tyr recombinase" evidence="5">
    <location>
        <begin position="114"/>
        <end position="298"/>
    </location>
</feature>
<dbReference type="InterPro" id="IPR010998">
    <property type="entry name" value="Integrase_recombinase_N"/>
</dbReference>
<dbReference type="Pfam" id="PF00589">
    <property type="entry name" value="Phage_integrase"/>
    <property type="match status" value="1"/>
</dbReference>
<dbReference type="CDD" id="cd01188">
    <property type="entry name" value="INT_RitA_C_like"/>
    <property type="match status" value="1"/>
</dbReference>
<dbReference type="EMBL" id="JADNYM010000051">
    <property type="protein sequence ID" value="MBG0741847.1"/>
    <property type="molecule type" value="Genomic_DNA"/>
</dbReference>
<evidence type="ECO:0000256" key="3">
    <source>
        <dbReference type="ARBA" id="ARBA00023172"/>
    </source>
</evidence>
<dbReference type="PANTHER" id="PTHR30349:SF90">
    <property type="entry name" value="TYROSINE RECOMBINASE XERD"/>
    <property type="match status" value="1"/>
</dbReference>
<dbReference type="PROSITE" id="PS51898">
    <property type="entry name" value="TYR_RECOMBINASE"/>
    <property type="match status" value="1"/>
</dbReference>
<dbReference type="Pfam" id="PF02899">
    <property type="entry name" value="Phage_int_SAM_1"/>
    <property type="match status" value="1"/>
</dbReference>
<keyword evidence="2 4" id="KW-0238">DNA-binding</keyword>
<organism evidence="7 8">
    <name type="scientific">Arthrobacter terrae</name>
    <dbReference type="NCBI Taxonomy" id="2935737"/>
    <lineage>
        <taxon>Bacteria</taxon>
        <taxon>Bacillati</taxon>
        <taxon>Actinomycetota</taxon>
        <taxon>Actinomycetes</taxon>
        <taxon>Micrococcales</taxon>
        <taxon>Micrococcaceae</taxon>
        <taxon>Arthrobacter</taxon>
    </lineage>
</organism>
<dbReference type="InterPro" id="IPR002104">
    <property type="entry name" value="Integrase_catalytic"/>
</dbReference>
<dbReference type="InterPro" id="IPR013762">
    <property type="entry name" value="Integrase-like_cat_sf"/>
</dbReference>
<evidence type="ECO:0000256" key="1">
    <source>
        <dbReference type="ARBA" id="ARBA00022908"/>
    </source>
</evidence>
<dbReference type="InterPro" id="IPR050090">
    <property type="entry name" value="Tyrosine_recombinase_XerCD"/>
</dbReference>
<protein>
    <submittedName>
        <fullName evidence="7">Tyrosine-type recombinase/integrase</fullName>
    </submittedName>
</protein>
<dbReference type="Gene3D" id="1.10.443.10">
    <property type="entry name" value="Intergrase catalytic core"/>
    <property type="match status" value="1"/>
</dbReference>
<dbReference type="GO" id="GO:0003677">
    <property type="term" value="F:DNA binding"/>
    <property type="evidence" value="ECO:0007669"/>
    <property type="project" value="UniProtKB-UniRule"/>
</dbReference>
<comment type="caution">
    <text evidence="7">The sequence shown here is derived from an EMBL/GenBank/DDBJ whole genome shotgun (WGS) entry which is preliminary data.</text>
</comment>
<dbReference type="InterPro" id="IPR011010">
    <property type="entry name" value="DNA_brk_join_enz"/>
</dbReference>
<sequence length="305" mass="33706">MNIDVEMTVGTLLVSFEEYLRRVRGLCPGTCRNYVRYAGEFMTTVFAGNAPDPHQIRPAEVLAFVCGASDRYQPRTVEEVATSLRVFFRFLHSEGLCRDRLDDAVPMVPRRGTTLVRHLETVLFERLLSSLDSTSPRDLRDRAMILCVARLGLRAGEVARLQLEDLDWSNATLRIRSRKTGHGALLPLIQEVGTALAAYLQQARPETSNREVFVLHKLRIGAPISGSIVRRAVERALDRAGIAAPTRGSNLLRHSLATGLLEHGAGLQEIGDLMGHSSLATTRIYAAVNVIALREVGMPWPETAS</sequence>
<dbReference type="InterPro" id="IPR004107">
    <property type="entry name" value="Integrase_SAM-like_N"/>
</dbReference>
<name>A0A931CNJ1_9MICC</name>
<gene>
    <name evidence="7" type="ORF">IV500_21085</name>
</gene>
<feature type="domain" description="Core-binding (CB)" evidence="6">
    <location>
        <begin position="7"/>
        <end position="92"/>
    </location>
</feature>
<evidence type="ECO:0000259" key="6">
    <source>
        <dbReference type="PROSITE" id="PS51900"/>
    </source>
</evidence>
<evidence type="ECO:0000259" key="5">
    <source>
        <dbReference type="PROSITE" id="PS51898"/>
    </source>
</evidence>
<dbReference type="Gene3D" id="1.10.150.130">
    <property type="match status" value="1"/>
</dbReference>
<accession>A0A931CNJ1</accession>
<dbReference type="SUPFAM" id="SSF56349">
    <property type="entry name" value="DNA breaking-rejoining enzymes"/>
    <property type="match status" value="1"/>
</dbReference>
<keyword evidence="1" id="KW-0229">DNA integration</keyword>
<dbReference type="PANTHER" id="PTHR30349">
    <property type="entry name" value="PHAGE INTEGRASE-RELATED"/>
    <property type="match status" value="1"/>
</dbReference>
<reference evidence="7 8" key="1">
    <citation type="submission" date="2020-11" db="EMBL/GenBank/DDBJ databases">
        <title>Arthrobacter antarcticus sp. nov., isolated from Antarctic Soil.</title>
        <authorList>
            <person name="Li J."/>
        </authorList>
    </citation>
    <scope>NUCLEOTIDE SEQUENCE [LARGE SCALE GENOMIC DNA]</scope>
    <source>
        <strain evidence="7 8">Z1-20</strain>
    </source>
</reference>
<dbReference type="RefSeq" id="WP_196398777.1">
    <property type="nucleotide sequence ID" value="NZ_JADNYM010000051.1"/>
</dbReference>
<proteinExistence type="predicted"/>
<keyword evidence="3" id="KW-0233">DNA recombination</keyword>
<dbReference type="GO" id="GO:0015074">
    <property type="term" value="P:DNA integration"/>
    <property type="evidence" value="ECO:0007669"/>
    <property type="project" value="UniProtKB-KW"/>
</dbReference>
<dbReference type="Proteomes" id="UP000655366">
    <property type="component" value="Unassembled WGS sequence"/>
</dbReference>
<evidence type="ECO:0000256" key="2">
    <source>
        <dbReference type="ARBA" id="ARBA00023125"/>
    </source>
</evidence>
<dbReference type="GO" id="GO:0006310">
    <property type="term" value="P:DNA recombination"/>
    <property type="evidence" value="ECO:0007669"/>
    <property type="project" value="UniProtKB-KW"/>
</dbReference>
<evidence type="ECO:0000313" key="8">
    <source>
        <dbReference type="Proteomes" id="UP000655366"/>
    </source>
</evidence>